<proteinExistence type="predicted"/>
<dbReference type="AlphaFoldDB" id="A0A0A8XNT6"/>
<reference evidence="1" key="1">
    <citation type="submission" date="2014-09" db="EMBL/GenBank/DDBJ databases">
        <authorList>
            <person name="Magalhaes I.L.F."/>
            <person name="Oliveira U."/>
            <person name="Santos F.R."/>
            <person name="Vidigal T.H.D.A."/>
            <person name="Brescovit A.D."/>
            <person name="Santos A.J."/>
        </authorList>
    </citation>
    <scope>NUCLEOTIDE SEQUENCE</scope>
    <source>
        <tissue evidence="1">Shoot tissue taken approximately 20 cm above the soil surface</tissue>
    </source>
</reference>
<organism evidence="1">
    <name type="scientific">Arundo donax</name>
    <name type="common">Giant reed</name>
    <name type="synonym">Donax arundinaceus</name>
    <dbReference type="NCBI Taxonomy" id="35708"/>
    <lineage>
        <taxon>Eukaryota</taxon>
        <taxon>Viridiplantae</taxon>
        <taxon>Streptophyta</taxon>
        <taxon>Embryophyta</taxon>
        <taxon>Tracheophyta</taxon>
        <taxon>Spermatophyta</taxon>
        <taxon>Magnoliopsida</taxon>
        <taxon>Liliopsida</taxon>
        <taxon>Poales</taxon>
        <taxon>Poaceae</taxon>
        <taxon>PACMAD clade</taxon>
        <taxon>Arundinoideae</taxon>
        <taxon>Arundineae</taxon>
        <taxon>Arundo</taxon>
    </lineage>
</organism>
<evidence type="ECO:0000313" key="1">
    <source>
        <dbReference type="EMBL" id="JAD15274.1"/>
    </source>
</evidence>
<name>A0A0A8XNT6_ARUDO</name>
<dbReference type="EMBL" id="GBRH01282621">
    <property type="protein sequence ID" value="JAD15274.1"/>
    <property type="molecule type" value="Transcribed_RNA"/>
</dbReference>
<accession>A0A0A8XNT6</accession>
<protein>
    <submittedName>
        <fullName evidence="1">Uncharacterized protein</fullName>
    </submittedName>
</protein>
<reference evidence="1" key="2">
    <citation type="journal article" date="2015" name="Data Brief">
        <title>Shoot transcriptome of the giant reed, Arundo donax.</title>
        <authorList>
            <person name="Barrero R.A."/>
            <person name="Guerrero F.D."/>
            <person name="Moolhuijzen P."/>
            <person name="Goolsby J.A."/>
            <person name="Tidwell J."/>
            <person name="Bellgard S.E."/>
            <person name="Bellgard M.I."/>
        </authorList>
    </citation>
    <scope>NUCLEOTIDE SEQUENCE</scope>
    <source>
        <tissue evidence="1">Shoot tissue taken approximately 20 cm above the soil surface</tissue>
    </source>
</reference>
<sequence length="32" mass="3746">MRARMISQYKLVSYLVTPLFSLFLGTRATKPR</sequence>